<evidence type="ECO:0000259" key="13">
    <source>
        <dbReference type="PROSITE" id="PS51745"/>
    </source>
</evidence>
<dbReference type="GO" id="GO:0005634">
    <property type="term" value="C:nucleus"/>
    <property type="evidence" value="ECO:0007669"/>
    <property type="project" value="UniProtKB-SubCell"/>
</dbReference>
<feature type="region of interest" description="Disordered" evidence="12">
    <location>
        <begin position="156"/>
        <end position="193"/>
    </location>
</feature>
<dbReference type="Gene3D" id="1.25.70.10">
    <property type="entry name" value="Transcription termination factor 3, mitochondrial"/>
    <property type="match status" value="1"/>
</dbReference>
<reference evidence="15" key="1">
    <citation type="submission" date="2013-09" db="EMBL/GenBank/DDBJ databases">
        <title>Corchorus olitorius genome sequencing.</title>
        <authorList>
            <person name="Alam M."/>
            <person name="Haque M.S."/>
            <person name="Islam M.S."/>
            <person name="Emdad E.M."/>
            <person name="Islam M.M."/>
            <person name="Ahmed B."/>
            <person name="Halim A."/>
            <person name="Hossen Q.M.M."/>
            <person name="Hossain M.Z."/>
            <person name="Ahmed R."/>
            <person name="Khan M.M."/>
            <person name="Islam R."/>
            <person name="Rashid M.M."/>
            <person name="Khan S.A."/>
            <person name="Rahman M.S."/>
            <person name="Alam M."/>
            <person name="Yahiya A.S."/>
            <person name="Khan M.S."/>
            <person name="Azam M.S."/>
            <person name="Haque T."/>
            <person name="Lashkar M.Z.H."/>
            <person name="Akhand A.I."/>
            <person name="Morshed G."/>
            <person name="Roy S."/>
            <person name="Uddin K.S."/>
            <person name="Rabeya T."/>
            <person name="Hossain A.S."/>
            <person name="Chowdhury A."/>
            <person name="Snigdha A.R."/>
            <person name="Mortoza M.S."/>
            <person name="Matin S.A."/>
            <person name="Hoque S.M.E."/>
            <person name="Islam M.K."/>
            <person name="Roy D.K."/>
            <person name="Haider R."/>
            <person name="Moosa M.M."/>
            <person name="Elias S.M."/>
            <person name="Hasan A.M."/>
            <person name="Jahan S."/>
            <person name="Shafiuddin M."/>
            <person name="Mahmood N."/>
            <person name="Shommy N.S."/>
        </authorList>
    </citation>
    <scope>NUCLEOTIDE SEQUENCE [LARGE SCALE GENOMIC DNA]</scope>
    <source>
        <strain evidence="15">cv. O-4</strain>
    </source>
</reference>
<evidence type="ECO:0000256" key="4">
    <source>
        <dbReference type="ARBA" id="ARBA00022472"/>
    </source>
</evidence>
<dbReference type="Pfam" id="PF02309">
    <property type="entry name" value="AUX_IAA"/>
    <property type="match status" value="1"/>
</dbReference>
<dbReference type="GO" id="GO:0006353">
    <property type="term" value="P:DNA-templated transcription termination"/>
    <property type="evidence" value="ECO:0007669"/>
    <property type="project" value="UniProtKB-KW"/>
</dbReference>
<evidence type="ECO:0000256" key="10">
    <source>
        <dbReference type="ARBA" id="ARBA00023294"/>
    </source>
</evidence>
<dbReference type="PANTHER" id="PTHR13068:SF166">
    <property type="entry name" value="TRANSCRIPTION TERMINATION FACTOR MTERF15, MITOCHONDRIAL-LIKE"/>
    <property type="match status" value="1"/>
</dbReference>
<dbReference type="InterPro" id="IPR038538">
    <property type="entry name" value="MTERF_sf"/>
</dbReference>
<keyword evidence="9 11" id="KW-0539">Nucleus</keyword>
<feature type="region of interest" description="Disordered" evidence="12">
    <location>
        <begin position="99"/>
        <end position="137"/>
    </location>
</feature>
<dbReference type="InterPro" id="IPR033389">
    <property type="entry name" value="AUX/IAA_dom"/>
</dbReference>
<evidence type="ECO:0000256" key="5">
    <source>
        <dbReference type="ARBA" id="ARBA00022491"/>
    </source>
</evidence>
<dbReference type="GO" id="GO:0003676">
    <property type="term" value="F:nucleic acid binding"/>
    <property type="evidence" value="ECO:0007669"/>
    <property type="project" value="InterPro"/>
</dbReference>
<keyword evidence="8 11" id="KW-0804">Transcription</keyword>
<evidence type="ECO:0000256" key="12">
    <source>
        <dbReference type="SAM" id="MobiDB-lite"/>
    </source>
</evidence>
<dbReference type="PROSITE" id="PS51745">
    <property type="entry name" value="PB1"/>
    <property type="match status" value="1"/>
</dbReference>
<accession>A0A1R3JKE3</accession>
<keyword evidence="7 11" id="KW-0805">Transcription regulation</keyword>
<keyword evidence="5 11" id="KW-0678">Repressor</keyword>
<evidence type="ECO:0000256" key="6">
    <source>
        <dbReference type="ARBA" id="ARBA00022946"/>
    </source>
</evidence>
<evidence type="ECO:0000256" key="8">
    <source>
        <dbReference type="ARBA" id="ARBA00023163"/>
    </source>
</evidence>
<evidence type="ECO:0000256" key="3">
    <source>
        <dbReference type="ARBA" id="ARBA00007692"/>
    </source>
</evidence>
<dbReference type="SMART" id="SM00733">
    <property type="entry name" value="Mterf"/>
    <property type="match status" value="6"/>
</dbReference>
<sequence>MEGGLVLLGGGGGGGGGGGCSGGGGGSSGVSTNESAVSKVEVVSEANSYPAESELELGLGLSLGGSGCGFGKAKAGGSSSSWGECGRILTAKDFPSVVSHHRANNNNGGPPSVAVSGTKRAAAESVSHEGGSPTAVSQVVGWPPIRAYRMNSLVNQAKAPRAEEEKGIGEKEKSKDANSKKKPNNGKQINSAVNEKGHLGFVKVNMDGIPIGRKVDLNAHTCYESLAQALEDMFLRSVPTINSIGAEKEQVTKPSKLLDGSSEFVLTYEDKEGDWMLVGDVPWRMFLSSVRRLRIMRTSEANGLAWNCCNSKFGRFRVIDFHSHQTAGERSERLQSFTASYLINRFGFSQASALKLSKHVLLKTPEKPDSVISFFEDKGFSKSQIKTLVTKCPQIFAHTVENLSPKWEFFLSRGFSSPDLAKYFTKFPSALRRSLDKQLIPCFNLLSNLVQSDDKAVKVLQRCSFIICFDLNCYVIPNFNILLENGVPESNIINVFHFHPNTFLTNSDYFKEIVNLVKERGFNPLDLKFLYAVTVVRQNSKSNWESKFDVYKKWGLSEEQIWEAFLKYPCVMAASEDKIAKTMEFLVNTMGIQPSAIAKQGSVFRQSLERNIVPRSLFVQDLISNGLGIKFTLCSLFSQSEQYFLNRFVYRFEDEARELLKLYKQKVDVAAGGNYKTQRIHWTFW</sequence>
<keyword evidence="4" id="KW-0806">Transcription termination</keyword>
<evidence type="ECO:0000256" key="7">
    <source>
        <dbReference type="ARBA" id="ARBA00023015"/>
    </source>
</evidence>
<dbReference type="FunFam" id="3.10.20.90:FF:000078">
    <property type="entry name" value="Auxin-responsive protein"/>
    <property type="match status" value="1"/>
</dbReference>
<comment type="function">
    <text evidence="11">Aux/IAA proteins are short-lived transcriptional factors that function as repressors of early auxin response genes at low auxin concentrations.</text>
</comment>
<comment type="similarity">
    <text evidence="3">Belongs to the mTERF family.</text>
</comment>
<dbReference type="OrthoDB" id="773336at2759"/>
<dbReference type="Gene3D" id="3.10.20.90">
    <property type="entry name" value="Phosphatidylinositol 3-kinase Catalytic Subunit, Chain A, domain 1"/>
    <property type="match status" value="1"/>
</dbReference>
<keyword evidence="6" id="KW-0809">Transit peptide</keyword>
<keyword evidence="10 11" id="KW-0927">Auxin signaling pathway</keyword>
<protein>
    <recommendedName>
        <fullName evidence="11">Auxin-responsive protein</fullName>
    </recommendedName>
</protein>
<evidence type="ECO:0000313" key="15">
    <source>
        <dbReference type="Proteomes" id="UP000187203"/>
    </source>
</evidence>
<comment type="subunit">
    <text evidence="11">Homodimers and heterodimers.</text>
</comment>
<feature type="compositionally biased region" description="Basic and acidic residues" evidence="12">
    <location>
        <begin position="160"/>
        <end position="179"/>
    </location>
</feature>
<evidence type="ECO:0000313" key="14">
    <source>
        <dbReference type="EMBL" id="OMO95326.1"/>
    </source>
</evidence>
<keyword evidence="15" id="KW-1185">Reference proteome</keyword>
<dbReference type="Pfam" id="PF02536">
    <property type="entry name" value="mTERF"/>
    <property type="match status" value="1"/>
</dbReference>
<dbReference type="EMBL" id="AWUE01015849">
    <property type="protein sequence ID" value="OMO95326.1"/>
    <property type="molecule type" value="Genomic_DNA"/>
</dbReference>
<dbReference type="STRING" id="93759.A0A1R3JKE3"/>
<organism evidence="14 15">
    <name type="scientific">Corchorus olitorius</name>
    <dbReference type="NCBI Taxonomy" id="93759"/>
    <lineage>
        <taxon>Eukaryota</taxon>
        <taxon>Viridiplantae</taxon>
        <taxon>Streptophyta</taxon>
        <taxon>Embryophyta</taxon>
        <taxon>Tracheophyta</taxon>
        <taxon>Spermatophyta</taxon>
        <taxon>Magnoliopsida</taxon>
        <taxon>eudicotyledons</taxon>
        <taxon>Gunneridae</taxon>
        <taxon>Pentapetalae</taxon>
        <taxon>rosids</taxon>
        <taxon>malvids</taxon>
        <taxon>Malvales</taxon>
        <taxon>Malvaceae</taxon>
        <taxon>Grewioideae</taxon>
        <taxon>Apeibeae</taxon>
        <taxon>Corchorus</taxon>
    </lineage>
</organism>
<feature type="domain" description="PB1" evidence="13">
    <location>
        <begin position="199"/>
        <end position="300"/>
    </location>
</feature>
<evidence type="ECO:0000256" key="11">
    <source>
        <dbReference type="RuleBase" id="RU004549"/>
    </source>
</evidence>
<evidence type="ECO:0000256" key="1">
    <source>
        <dbReference type="ARBA" id="ARBA00004123"/>
    </source>
</evidence>
<dbReference type="AlphaFoldDB" id="A0A1R3JKE3"/>
<dbReference type="PANTHER" id="PTHR13068">
    <property type="entry name" value="CGI-12 PROTEIN-RELATED"/>
    <property type="match status" value="1"/>
</dbReference>
<comment type="similarity">
    <text evidence="2 11">Belongs to the Aux/IAA family.</text>
</comment>
<dbReference type="GO" id="GO:0009734">
    <property type="term" value="P:auxin-activated signaling pathway"/>
    <property type="evidence" value="ECO:0007669"/>
    <property type="project" value="UniProtKB-UniRule"/>
</dbReference>
<evidence type="ECO:0000256" key="9">
    <source>
        <dbReference type="ARBA" id="ARBA00023242"/>
    </source>
</evidence>
<comment type="subcellular location">
    <subcellularLocation>
        <location evidence="1 11">Nucleus</location>
    </subcellularLocation>
</comment>
<dbReference type="InterPro" id="IPR003690">
    <property type="entry name" value="MTERF"/>
</dbReference>
<dbReference type="SUPFAM" id="SSF54277">
    <property type="entry name" value="CAD &amp; PB1 domains"/>
    <property type="match status" value="1"/>
</dbReference>
<dbReference type="InterPro" id="IPR053793">
    <property type="entry name" value="PB1-like"/>
</dbReference>
<name>A0A1R3JKE3_9ROSI</name>
<dbReference type="FunFam" id="1.25.70.10:FF:000001">
    <property type="entry name" value="Mitochondrial transcription termination factor-like"/>
    <property type="match status" value="1"/>
</dbReference>
<gene>
    <name evidence="14" type="ORF">COLO4_15973</name>
</gene>
<dbReference type="Proteomes" id="UP000187203">
    <property type="component" value="Unassembled WGS sequence"/>
</dbReference>
<proteinExistence type="inferred from homology"/>
<comment type="caution">
    <text evidence="14">The sequence shown here is derived from an EMBL/GenBank/DDBJ whole genome shotgun (WGS) entry which is preliminary data.</text>
</comment>
<evidence type="ECO:0000256" key="2">
    <source>
        <dbReference type="ARBA" id="ARBA00006728"/>
    </source>
</evidence>